<feature type="transmembrane region" description="Helical" evidence="19">
    <location>
        <begin position="87"/>
        <end position="108"/>
    </location>
</feature>
<comment type="pathway">
    <text evidence="3 18">Phospholipid metabolism; CDP-diacylglycerol biosynthesis; CDP-diacylglycerol from sn-glycerol 3-phosphate: step 3/3.</text>
</comment>
<evidence type="ECO:0000256" key="12">
    <source>
        <dbReference type="ARBA" id="ARBA00022695"/>
    </source>
</evidence>
<keyword evidence="11 18" id="KW-0812">Transmembrane</keyword>
<dbReference type="Pfam" id="PF01148">
    <property type="entry name" value="CTP_transf_1"/>
    <property type="match status" value="1"/>
</dbReference>
<keyword evidence="8" id="KW-1003">Cell membrane</keyword>
<evidence type="ECO:0000256" key="18">
    <source>
        <dbReference type="RuleBase" id="RU003938"/>
    </source>
</evidence>
<dbReference type="InterPro" id="IPR000374">
    <property type="entry name" value="PC_trans"/>
</dbReference>
<comment type="subcellular location">
    <subcellularLocation>
        <location evidence="2">Cell membrane</location>
        <topology evidence="2">Multi-pass membrane protein</topology>
    </subcellularLocation>
</comment>
<keyword evidence="15 19" id="KW-0472">Membrane</keyword>
<dbReference type="EC" id="2.7.7.41" evidence="6 18"/>
<evidence type="ECO:0000256" key="10">
    <source>
        <dbReference type="ARBA" id="ARBA00022679"/>
    </source>
</evidence>
<dbReference type="PROSITE" id="PS01315">
    <property type="entry name" value="CDS"/>
    <property type="match status" value="1"/>
</dbReference>
<gene>
    <name evidence="20" type="ORF">IPJ38_11455</name>
</gene>
<keyword evidence="16" id="KW-0594">Phospholipid biosynthesis</keyword>
<evidence type="ECO:0000256" key="8">
    <source>
        <dbReference type="ARBA" id="ARBA00022475"/>
    </source>
</evidence>
<sequence length="278" mass="29840">MLRTRVITAFVLLGLLLPSMFYLSQAHWALLVAAFVGVGAWEWGALLRWSEIQRRLLGVFVALACAGVALIAPDAIGASAIHEFGPVWVVAVYLIAAVFWCLLIPFWLRTRWALGTGAAGLLTGLVVLFPTWLALVQLRIPGPGILLALFAVVWMADVAAYFSGKAFGKHKLAPNISPGKTWEGALGAVVGVIVYGLVMRFATGYAPLALPLWVMVLVLVTAVSIIGDLYESMLKRQAGIKDSSNVLPGHGGVLDRIDSLTSTMPIIALLWLVTQGIQ</sequence>
<evidence type="ECO:0000256" key="19">
    <source>
        <dbReference type="SAM" id="Phobius"/>
    </source>
</evidence>
<dbReference type="GO" id="GO:0016024">
    <property type="term" value="P:CDP-diacylglycerol biosynthetic process"/>
    <property type="evidence" value="ECO:0007669"/>
    <property type="project" value="TreeGrafter"/>
</dbReference>
<dbReference type="AlphaFoldDB" id="A0A935JX62"/>
<comment type="similarity">
    <text evidence="5 18">Belongs to the CDS family.</text>
</comment>
<dbReference type="PANTHER" id="PTHR46382:SF1">
    <property type="entry name" value="PHOSPHATIDATE CYTIDYLYLTRANSFERASE"/>
    <property type="match status" value="1"/>
</dbReference>
<keyword evidence="14" id="KW-0443">Lipid metabolism</keyword>
<name>A0A935JX62_9RHOO</name>
<evidence type="ECO:0000313" key="20">
    <source>
        <dbReference type="EMBL" id="MBK7415621.1"/>
    </source>
</evidence>
<evidence type="ECO:0000256" key="11">
    <source>
        <dbReference type="ARBA" id="ARBA00022692"/>
    </source>
</evidence>
<evidence type="ECO:0000256" key="17">
    <source>
        <dbReference type="ARBA" id="ARBA00023264"/>
    </source>
</evidence>
<evidence type="ECO:0000256" key="5">
    <source>
        <dbReference type="ARBA" id="ARBA00010185"/>
    </source>
</evidence>
<evidence type="ECO:0000313" key="21">
    <source>
        <dbReference type="Proteomes" id="UP000739411"/>
    </source>
</evidence>
<evidence type="ECO:0000256" key="15">
    <source>
        <dbReference type="ARBA" id="ARBA00023136"/>
    </source>
</evidence>
<dbReference type="PANTHER" id="PTHR46382">
    <property type="entry name" value="PHOSPHATIDATE CYTIDYLYLTRANSFERASE"/>
    <property type="match status" value="1"/>
</dbReference>
<comment type="caution">
    <text evidence="20">The sequence shown here is derived from an EMBL/GenBank/DDBJ whole genome shotgun (WGS) entry which is preliminary data.</text>
</comment>
<dbReference type="GO" id="GO:0004605">
    <property type="term" value="F:phosphatidate cytidylyltransferase activity"/>
    <property type="evidence" value="ECO:0007669"/>
    <property type="project" value="UniProtKB-EC"/>
</dbReference>
<comment type="catalytic activity">
    <reaction evidence="1 18">
        <text>a 1,2-diacyl-sn-glycero-3-phosphate + CTP + H(+) = a CDP-1,2-diacyl-sn-glycerol + diphosphate</text>
        <dbReference type="Rhea" id="RHEA:16229"/>
        <dbReference type="ChEBI" id="CHEBI:15378"/>
        <dbReference type="ChEBI" id="CHEBI:33019"/>
        <dbReference type="ChEBI" id="CHEBI:37563"/>
        <dbReference type="ChEBI" id="CHEBI:58332"/>
        <dbReference type="ChEBI" id="CHEBI:58608"/>
        <dbReference type="EC" id="2.7.7.41"/>
    </reaction>
</comment>
<feature type="transmembrane region" description="Helical" evidence="19">
    <location>
        <begin position="120"/>
        <end position="138"/>
    </location>
</feature>
<evidence type="ECO:0000256" key="13">
    <source>
        <dbReference type="ARBA" id="ARBA00022989"/>
    </source>
</evidence>
<reference evidence="20 21" key="1">
    <citation type="submission" date="2020-10" db="EMBL/GenBank/DDBJ databases">
        <title>Connecting structure to function with the recovery of over 1000 high-quality activated sludge metagenome-assembled genomes encoding full-length rRNA genes using long-read sequencing.</title>
        <authorList>
            <person name="Singleton C.M."/>
            <person name="Petriglieri F."/>
            <person name="Kristensen J.M."/>
            <person name="Kirkegaard R.H."/>
            <person name="Michaelsen T.Y."/>
            <person name="Andersen M.H."/>
            <person name="Karst S.M."/>
            <person name="Dueholm M.S."/>
            <person name="Nielsen P.H."/>
            <person name="Albertsen M."/>
        </authorList>
    </citation>
    <scope>NUCLEOTIDE SEQUENCE [LARGE SCALE GENOMIC DNA]</scope>
    <source>
        <strain evidence="20">EsbW_18-Q3-R4-48_BATAC.463</strain>
    </source>
</reference>
<proteinExistence type="inferred from homology"/>
<feature type="transmembrane region" description="Helical" evidence="19">
    <location>
        <begin position="144"/>
        <end position="163"/>
    </location>
</feature>
<accession>A0A935JX62</accession>
<evidence type="ECO:0000256" key="3">
    <source>
        <dbReference type="ARBA" id="ARBA00005119"/>
    </source>
</evidence>
<feature type="transmembrane region" description="Helical" evidence="19">
    <location>
        <begin position="208"/>
        <end position="230"/>
    </location>
</feature>
<organism evidence="20 21">
    <name type="scientific">Candidatus Dechloromonas phosphorivorans</name>
    <dbReference type="NCBI Taxonomy" id="2899244"/>
    <lineage>
        <taxon>Bacteria</taxon>
        <taxon>Pseudomonadati</taxon>
        <taxon>Pseudomonadota</taxon>
        <taxon>Betaproteobacteria</taxon>
        <taxon>Rhodocyclales</taxon>
        <taxon>Azonexaceae</taxon>
        <taxon>Dechloromonas</taxon>
    </lineage>
</organism>
<keyword evidence="17" id="KW-1208">Phospholipid metabolism</keyword>
<evidence type="ECO:0000256" key="7">
    <source>
        <dbReference type="ARBA" id="ARBA00019373"/>
    </source>
</evidence>
<evidence type="ECO:0000256" key="16">
    <source>
        <dbReference type="ARBA" id="ARBA00023209"/>
    </source>
</evidence>
<keyword evidence="12 18" id="KW-0548">Nucleotidyltransferase</keyword>
<evidence type="ECO:0000256" key="6">
    <source>
        <dbReference type="ARBA" id="ARBA00012487"/>
    </source>
</evidence>
<keyword evidence="9" id="KW-0444">Lipid biosynthesis</keyword>
<dbReference type="GO" id="GO:0005886">
    <property type="term" value="C:plasma membrane"/>
    <property type="evidence" value="ECO:0007669"/>
    <property type="project" value="UniProtKB-SubCell"/>
</dbReference>
<comment type="pathway">
    <text evidence="4">Lipid metabolism.</text>
</comment>
<protein>
    <recommendedName>
        <fullName evidence="7 18">Phosphatidate cytidylyltransferase</fullName>
        <ecNumber evidence="6 18">2.7.7.41</ecNumber>
    </recommendedName>
</protein>
<dbReference type="Proteomes" id="UP000739411">
    <property type="component" value="Unassembled WGS sequence"/>
</dbReference>
<feature type="transmembrane region" description="Helical" evidence="19">
    <location>
        <begin position="31"/>
        <end position="49"/>
    </location>
</feature>
<evidence type="ECO:0000256" key="4">
    <source>
        <dbReference type="ARBA" id="ARBA00005189"/>
    </source>
</evidence>
<evidence type="ECO:0000256" key="14">
    <source>
        <dbReference type="ARBA" id="ARBA00023098"/>
    </source>
</evidence>
<evidence type="ECO:0000256" key="9">
    <source>
        <dbReference type="ARBA" id="ARBA00022516"/>
    </source>
</evidence>
<keyword evidence="13 19" id="KW-1133">Transmembrane helix</keyword>
<keyword evidence="10 18" id="KW-0808">Transferase</keyword>
<evidence type="ECO:0000256" key="1">
    <source>
        <dbReference type="ARBA" id="ARBA00001698"/>
    </source>
</evidence>
<dbReference type="EMBL" id="JADJMS010000022">
    <property type="protein sequence ID" value="MBK7415621.1"/>
    <property type="molecule type" value="Genomic_DNA"/>
</dbReference>
<evidence type="ECO:0000256" key="2">
    <source>
        <dbReference type="ARBA" id="ARBA00004651"/>
    </source>
</evidence>
<feature type="transmembrane region" description="Helical" evidence="19">
    <location>
        <begin position="184"/>
        <end position="202"/>
    </location>
</feature>
<feature type="transmembrane region" description="Helical" evidence="19">
    <location>
        <begin position="56"/>
        <end position="81"/>
    </location>
</feature>